<reference evidence="1 2" key="1">
    <citation type="submission" date="2019-01" db="EMBL/GenBank/DDBJ databases">
        <title>Genome sequencing of the rare red list fungi Fomitopsis rosea.</title>
        <authorList>
            <person name="Buettner E."/>
            <person name="Kellner H."/>
        </authorList>
    </citation>
    <scope>NUCLEOTIDE SEQUENCE [LARGE SCALE GENOMIC DNA]</scope>
    <source>
        <strain evidence="1 2">DSM 105464</strain>
    </source>
</reference>
<protein>
    <submittedName>
        <fullName evidence="1">Uncharacterized protein</fullName>
    </submittedName>
</protein>
<name>A0A4Y9YKY2_9APHY</name>
<gene>
    <name evidence="1" type="ORF">EVJ58_g3962</name>
</gene>
<evidence type="ECO:0000313" key="2">
    <source>
        <dbReference type="Proteomes" id="UP000298390"/>
    </source>
</evidence>
<organism evidence="1 2">
    <name type="scientific">Rhodofomes roseus</name>
    <dbReference type="NCBI Taxonomy" id="34475"/>
    <lineage>
        <taxon>Eukaryota</taxon>
        <taxon>Fungi</taxon>
        <taxon>Dikarya</taxon>
        <taxon>Basidiomycota</taxon>
        <taxon>Agaricomycotina</taxon>
        <taxon>Agaricomycetes</taxon>
        <taxon>Polyporales</taxon>
        <taxon>Rhodofomes</taxon>
    </lineage>
</organism>
<evidence type="ECO:0000313" key="1">
    <source>
        <dbReference type="EMBL" id="TFY62277.1"/>
    </source>
</evidence>
<dbReference type="Proteomes" id="UP000298390">
    <property type="component" value="Unassembled WGS sequence"/>
</dbReference>
<proteinExistence type="predicted"/>
<comment type="caution">
    <text evidence="1">The sequence shown here is derived from an EMBL/GenBank/DDBJ whole genome shotgun (WGS) entry which is preliminary data.</text>
</comment>
<sequence length="59" mass="6452">MSPHNIGVCAIDMETTAVPEVPRCLYSESALTRSKPVFSGAPGLCRFRWADAQDPQSWA</sequence>
<dbReference type="EMBL" id="SEKV01000173">
    <property type="protein sequence ID" value="TFY62277.1"/>
    <property type="molecule type" value="Genomic_DNA"/>
</dbReference>
<accession>A0A4Y9YKY2</accession>
<dbReference type="AlphaFoldDB" id="A0A4Y9YKY2"/>